<evidence type="ECO:0000259" key="7">
    <source>
        <dbReference type="PROSITE" id="PS50026"/>
    </source>
</evidence>
<dbReference type="GO" id="GO:0016318">
    <property type="term" value="P:ommatidial rotation"/>
    <property type="evidence" value="ECO:0007669"/>
    <property type="project" value="UniProtKB-ARBA"/>
</dbReference>
<dbReference type="GO" id="GO:0050769">
    <property type="term" value="P:positive regulation of neurogenesis"/>
    <property type="evidence" value="ECO:0007669"/>
    <property type="project" value="UniProtKB-ARBA"/>
</dbReference>
<organism evidence="8 9">
    <name type="scientific">Araneus ventricosus</name>
    <name type="common">Orbweaver spider</name>
    <name type="synonym">Epeira ventricosa</name>
    <dbReference type="NCBI Taxonomy" id="182803"/>
    <lineage>
        <taxon>Eukaryota</taxon>
        <taxon>Metazoa</taxon>
        <taxon>Ecdysozoa</taxon>
        <taxon>Arthropoda</taxon>
        <taxon>Chelicerata</taxon>
        <taxon>Arachnida</taxon>
        <taxon>Araneae</taxon>
        <taxon>Araneomorphae</taxon>
        <taxon>Entelegynae</taxon>
        <taxon>Araneoidea</taxon>
        <taxon>Araneidae</taxon>
        <taxon>Araneus</taxon>
    </lineage>
</organism>
<keyword evidence="9" id="KW-1185">Reference proteome</keyword>
<sequence length="49" mass="5546">MILFHCEYFLHNKDPCTDEPCVNGGTCKVDGNTYRCDCPEPFSGNNCEK</sequence>
<accession>A0A4Y2Q6Y8</accession>
<dbReference type="FunFam" id="2.10.25.10:FF:000012">
    <property type="entry name" value="Delta-like protein"/>
    <property type="match status" value="1"/>
</dbReference>
<evidence type="ECO:0000256" key="3">
    <source>
        <dbReference type="ARBA" id="ARBA00022737"/>
    </source>
</evidence>
<dbReference type="PROSITE" id="PS50026">
    <property type="entry name" value="EGF_3"/>
    <property type="match status" value="1"/>
</dbReference>
<dbReference type="InterPro" id="IPR000742">
    <property type="entry name" value="EGF"/>
</dbReference>
<evidence type="ECO:0000313" key="9">
    <source>
        <dbReference type="Proteomes" id="UP000499080"/>
    </source>
</evidence>
<dbReference type="SMART" id="SM00179">
    <property type="entry name" value="EGF_CA"/>
    <property type="match status" value="1"/>
</dbReference>
<dbReference type="GO" id="GO:0005509">
    <property type="term" value="F:calcium ion binding"/>
    <property type="evidence" value="ECO:0007669"/>
    <property type="project" value="InterPro"/>
</dbReference>
<protein>
    <recommendedName>
        <fullName evidence="7">EGF-like domain-containing protein</fullName>
    </recommendedName>
</protein>
<dbReference type="EMBL" id="BGPR01297599">
    <property type="protein sequence ID" value="GBN59201.1"/>
    <property type="molecule type" value="Genomic_DNA"/>
</dbReference>
<dbReference type="PROSITE" id="PS01186">
    <property type="entry name" value="EGF_2"/>
    <property type="match status" value="1"/>
</dbReference>
<comment type="caution">
    <text evidence="6">Lacks conserved residue(s) required for the propagation of feature annotation.</text>
</comment>
<dbReference type="SUPFAM" id="SSF57196">
    <property type="entry name" value="EGF/Laminin"/>
    <property type="match status" value="1"/>
</dbReference>
<feature type="disulfide bond" evidence="6">
    <location>
        <begin position="38"/>
        <end position="47"/>
    </location>
</feature>
<dbReference type="GO" id="GO:0048056">
    <property type="term" value="P:R3/R4 cell differentiation"/>
    <property type="evidence" value="ECO:0007669"/>
    <property type="project" value="UniProtKB-ARBA"/>
</dbReference>
<dbReference type="Pfam" id="PF00008">
    <property type="entry name" value="EGF"/>
    <property type="match status" value="1"/>
</dbReference>
<comment type="caution">
    <text evidence="8">The sequence shown here is derived from an EMBL/GenBank/DDBJ whole genome shotgun (WGS) entry which is preliminary data.</text>
</comment>
<dbReference type="InterPro" id="IPR001881">
    <property type="entry name" value="EGF-like_Ca-bd_dom"/>
</dbReference>
<name>A0A4Y2Q6Y8_ARAVE</name>
<evidence type="ECO:0000313" key="8">
    <source>
        <dbReference type="EMBL" id="GBN59201.1"/>
    </source>
</evidence>
<keyword evidence="4 6" id="KW-1015">Disulfide bond</keyword>
<evidence type="ECO:0000256" key="6">
    <source>
        <dbReference type="PROSITE-ProRule" id="PRU00076"/>
    </source>
</evidence>
<reference evidence="8 9" key="1">
    <citation type="journal article" date="2019" name="Sci. Rep.">
        <title>Orb-weaving spider Araneus ventricosus genome elucidates the spidroin gene catalogue.</title>
        <authorList>
            <person name="Kono N."/>
            <person name="Nakamura H."/>
            <person name="Ohtoshi R."/>
            <person name="Moran D.A.P."/>
            <person name="Shinohara A."/>
            <person name="Yoshida Y."/>
            <person name="Fujiwara M."/>
            <person name="Mori M."/>
            <person name="Tomita M."/>
            <person name="Arakawa K."/>
        </authorList>
    </citation>
    <scope>NUCLEOTIDE SEQUENCE [LARGE SCALE GENOMIC DNA]</scope>
</reference>
<dbReference type="Proteomes" id="UP000499080">
    <property type="component" value="Unassembled WGS sequence"/>
</dbReference>
<evidence type="ECO:0000256" key="4">
    <source>
        <dbReference type="ARBA" id="ARBA00023157"/>
    </source>
</evidence>
<feature type="domain" description="EGF-like" evidence="7">
    <location>
        <begin position="12"/>
        <end position="48"/>
    </location>
</feature>
<dbReference type="SMART" id="SM00181">
    <property type="entry name" value="EGF"/>
    <property type="match status" value="1"/>
</dbReference>
<keyword evidence="5" id="KW-0325">Glycoprotein</keyword>
<dbReference type="OrthoDB" id="6430434at2759"/>
<evidence type="ECO:0000256" key="5">
    <source>
        <dbReference type="ARBA" id="ARBA00023180"/>
    </source>
</evidence>
<dbReference type="Gene3D" id="2.10.25.10">
    <property type="entry name" value="Laminin"/>
    <property type="match status" value="1"/>
</dbReference>
<dbReference type="PROSITE" id="PS00022">
    <property type="entry name" value="EGF_1"/>
    <property type="match status" value="1"/>
</dbReference>
<evidence type="ECO:0000256" key="1">
    <source>
        <dbReference type="ARBA" id="ARBA00022536"/>
    </source>
</evidence>
<keyword evidence="1 6" id="KW-0245">EGF-like domain</keyword>
<gene>
    <name evidence="8" type="ORF">AVEN_157544_1</name>
</gene>
<feature type="non-terminal residue" evidence="8">
    <location>
        <position position="49"/>
    </location>
</feature>
<proteinExistence type="predicted"/>
<keyword evidence="2" id="KW-0732">Signal</keyword>
<dbReference type="PRINTS" id="PR00010">
    <property type="entry name" value="EGFBLOOD"/>
</dbReference>
<dbReference type="CDD" id="cd00054">
    <property type="entry name" value="EGF_CA"/>
    <property type="match status" value="1"/>
</dbReference>
<evidence type="ECO:0000256" key="2">
    <source>
        <dbReference type="ARBA" id="ARBA00022729"/>
    </source>
</evidence>
<keyword evidence="3" id="KW-0677">Repeat</keyword>
<dbReference type="AlphaFoldDB" id="A0A4Y2Q6Y8"/>